<evidence type="ECO:0008006" key="4">
    <source>
        <dbReference type="Google" id="ProtNLM"/>
    </source>
</evidence>
<feature type="transmembrane region" description="Helical" evidence="1">
    <location>
        <begin position="92"/>
        <end position="110"/>
    </location>
</feature>
<accession>A0ABQ1M5W3</accession>
<keyword evidence="3" id="KW-1185">Reference proteome</keyword>
<keyword evidence="1" id="KW-1133">Transmembrane helix</keyword>
<dbReference type="Proteomes" id="UP000597338">
    <property type="component" value="Unassembled WGS sequence"/>
</dbReference>
<evidence type="ECO:0000313" key="3">
    <source>
        <dbReference type="Proteomes" id="UP000597338"/>
    </source>
</evidence>
<name>A0ABQ1M5W3_9SPHI</name>
<feature type="transmembrane region" description="Helical" evidence="1">
    <location>
        <begin position="16"/>
        <end position="35"/>
    </location>
</feature>
<feature type="transmembrane region" description="Helical" evidence="1">
    <location>
        <begin position="47"/>
        <end position="72"/>
    </location>
</feature>
<proteinExistence type="predicted"/>
<feature type="transmembrane region" description="Helical" evidence="1">
    <location>
        <begin position="130"/>
        <end position="148"/>
    </location>
</feature>
<comment type="caution">
    <text evidence="2">The sequence shown here is derived from an EMBL/GenBank/DDBJ whole genome shotgun (WGS) entry which is preliminary data.</text>
</comment>
<keyword evidence="1" id="KW-0472">Membrane</keyword>
<evidence type="ECO:0000313" key="2">
    <source>
        <dbReference type="EMBL" id="GGC34947.1"/>
    </source>
</evidence>
<keyword evidence="1" id="KW-0812">Transmembrane</keyword>
<gene>
    <name evidence="2" type="ORF">GCM10011386_28860</name>
</gene>
<sequence>MDHKAYFCNGMAAEPFVLLGLGFWLILLIVAFRLLDRYQKKRPPWTVITVLLHSNCIAILVLCNMGLTTLLYQPILELFDINTSGFINLNGIFTAGIIWSILCLLFWVIVGKAKEQLGRYYRTLRTSLMIFALLPLFLCFLFLFLAGLN</sequence>
<organism evidence="2 3">
    <name type="scientific">Parapedobacter defluvii</name>
    <dbReference type="NCBI Taxonomy" id="2045106"/>
    <lineage>
        <taxon>Bacteria</taxon>
        <taxon>Pseudomonadati</taxon>
        <taxon>Bacteroidota</taxon>
        <taxon>Sphingobacteriia</taxon>
        <taxon>Sphingobacteriales</taxon>
        <taxon>Sphingobacteriaceae</taxon>
        <taxon>Parapedobacter</taxon>
    </lineage>
</organism>
<dbReference type="EMBL" id="BMIK01000010">
    <property type="protein sequence ID" value="GGC34947.1"/>
    <property type="molecule type" value="Genomic_DNA"/>
</dbReference>
<evidence type="ECO:0000256" key="1">
    <source>
        <dbReference type="SAM" id="Phobius"/>
    </source>
</evidence>
<protein>
    <recommendedName>
        <fullName evidence="4">Yip1 domain-containing protein</fullName>
    </recommendedName>
</protein>
<reference evidence="3" key="1">
    <citation type="journal article" date="2019" name="Int. J. Syst. Evol. Microbiol.">
        <title>The Global Catalogue of Microorganisms (GCM) 10K type strain sequencing project: providing services to taxonomists for standard genome sequencing and annotation.</title>
        <authorList>
            <consortium name="The Broad Institute Genomics Platform"/>
            <consortium name="The Broad Institute Genome Sequencing Center for Infectious Disease"/>
            <person name="Wu L."/>
            <person name="Ma J."/>
        </authorList>
    </citation>
    <scope>NUCLEOTIDE SEQUENCE [LARGE SCALE GENOMIC DNA]</scope>
    <source>
        <strain evidence="3">CGMCC 1.15342</strain>
    </source>
</reference>